<evidence type="ECO:0000313" key="2">
    <source>
        <dbReference type="EMBL" id="MEI5687237.1"/>
    </source>
</evidence>
<feature type="compositionally biased region" description="Basic and acidic residues" evidence="1">
    <location>
        <begin position="1"/>
        <end position="15"/>
    </location>
</feature>
<sequence>MADPLEQARQRRDAAEAAARAADVEASRGVPGATLRAEALHREAQFFNARIAWLEADPAEQLKALYLRRERVCLAGRVAEAAAAGGDIEAQAEEERLAATLLNIDNDINRLEASNDR</sequence>
<evidence type="ECO:0000256" key="1">
    <source>
        <dbReference type="SAM" id="MobiDB-lite"/>
    </source>
</evidence>
<comment type="caution">
    <text evidence="2">The sequence shown here is derived from an EMBL/GenBank/DDBJ whole genome shotgun (WGS) entry which is preliminary data.</text>
</comment>
<feature type="region of interest" description="Disordered" evidence="1">
    <location>
        <begin position="1"/>
        <end position="23"/>
    </location>
</feature>
<evidence type="ECO:0000313" key="3">
    <source>
        <dbReference type="Proteomes" id="UP001367771"/>
    </source>
</evidence>
<dbReference type="RefSeq" id="WP_336545091.1">
    <property type="nucleotide sequence ID" value="NZ_JBBBDM010000003.1"/>
</dbReference>
<dbReference type="EMBL" id="JBBBDM010000003">
    <property type="protein sequence ID" value="MEI5687237.1"/>
    <property type="molecule type" value="Genomic_DNA"/>
</dbReference>
<dbReference type="Proteomes" id="UP001367771">
    <property type="component" value="Unassembled WGS sequence"/>
</dbReference>
<accession>A0ABU8H2L5</accession>
<gene>
    <name evidence="2" type="ORF">V8201_09130</name>
</gene>
<reference evidence="2 3" key="1">
    <citation type="journal article" date="2013" name="Int. J. Syst. Evol. Microbiol.">
        <title>Sphingomonas kyungheensis sp. nov., a bacterium with ginsenoside-converting activity isolated from soil of a ginseng field.</title>
        <authorList>
            <person name="Son H.M."/>
            <person name="Yang J.E."/>
            <person name="Park Y."/>
            <person name="Han C.K."/>
            <person name="Kim S.G."/>
            <person name="Kook M."/>
            <person name="Yi T.H."/>
        </authorList>
    </citation>
    <scope>NUCLEOTIDE SEQUENCE [LARGE SCALE GENOMIC DNA]</scope>
    <source>
        <strain evidence="2 3">LMG 26582</strain>
    </source>
</reference>
<organism evidence="2 3">
    <name type="scientific">Sphingomonas kyungheensis</name>
    <dbReference type="NCBI Taxonomy" id="1069987"/>
    <lineage>
        <taxon>Bacteria</taxon>
        <taxon>Pseudomonadati</taxon>
        <taxon>Pseudomonadota</taxon>
        <taxon>Alphaproteobacteria</taxon>
        <taxon>Sphingomonadales</taxon>
        <taxon>Sphingomonadaceae</taxon>
        <taxon>Sphingomonas</taxon>
    </lineage>
</organism>
<keyword evidence="3" id="KW-1185">Reference proteome</keyword>
<name>A0ABU8H2L5_9SPHN</name>
<proteinExistence type="predicted"/>
<protein>
    <submittedName>
        <fullName evidence="2">Uncharacterized protein</fullName>
    </submittedName>
</protein>